<dbReference type="GO" id="GO:0009253">
    <property type="term" value="P:peptidoglycan catabolic process"/>
    <property type="evidence" value="ECO:0007669"/>
    <property type="project" value="InterPro"/>
</dbReference>
<dbReference type="GO" id="GO:0008745">
    <property type="term" value="F:N-acetylmuramoyl-L-alanine amidase activity"/>
    <property type="evidence" value="ECO:0007669"/>
    <property type="project" value="UniProtKB-EC"/>
</dbReference>
<dbReference type="Pfam" id="PF01520">
    <property type="entry name" value="Amidase_3"/>
    <property type="match status" value="1"/>
</dbReference>
<dbReference type="InterPro" id="IPR002508">
    <property type="entry name" value="MurNAc-LAA_cat"/>
</dbReference>
<comment type="caution">
    <text evidence="5">The sequence shown here is derived from an EMBL/GenBank/DDBJ whole genome shotgun (WGS) entry which is preliminary data.</text>
</comment>
<reference evidence="5" key="2">
    <citation type="submission" date="2023-01" db="EMBL/GenBank/DDBJ databases">
        <title>Draft genome sequence of Portibacter lacus strain NBRC 108769.</title>
        <authorList>
            <person name="Sun Q."/>
            <person name="Mori K."/>
        </authorList>
    </citation>
    <scope>NUCLEOTIDE SEQUENCE</scope>
    <source>
        <strain evidence="5">NBRC 108769</strain>
    </source>
</reference>
<dbReference type="GO" id="GO:0030288">
    <property type="term" value="C:outer membrane-bounded periplasmic space"/>
    <property type="evidence" value="ECO:0007669"/>
    <property type="project" value="TreeGrafter"/>
</dbReference>
<dbReference type="CDD" id="cd00118">
    <property type="entry name" value="LysM"/>
    <property type="match status" value="1"/>
</dbReference>
<dbReference type="InterPro" id="IPR018392">
    <property type="entry name" value="LysM"/>
</dbReference>
<reference evidence="5" key="1">
    <citation type="journal article" date="2014" name="Int. J. Syst. Evol. Microbiol.">
        <title>Complete genome sequence of Corynebacterium casei LMG S-19264T (=DSM 44701T), isolated from a smear-ripened cheese.</title>
        <authorList>
            <consortium name="US DOE Joint Genome Institute (JGI-PGF)"/>
            <person name="Walter F."/>
            <person name="Albersmeier A."/>
            <person name="Kalinowski J."/>
            <person name="Ruckert C."/>
        </authorList>
    </citation>
    <scope>NUCLEOTIDE SEQUENCE</scope>
    <source>
        <strain evidence="5">NBRC 108769</strain>
    </source>
</reference>
<name>A0AA37WDS3_9BACT</name>
<evidence type="ECO:0000256" key="2">
    <source>
        <dbReference type="ARBA" id="ARBA00011901"/>
    </source>
</evidence>
<evidence type="ECO:0000256" key="3">
    <source>
        <dbReference type="ARBA" id="ARBA00022801"/>
    </source>
</evidence>
<dbReference type="EC" id="3.5.1.28" evidence="2"/>
<evidence type="ECO:0000313" key="5">
    <source>
        <dbReference type="EMBL" id="GLR16287.1"/>
    </source>
</evidence>
<dbReference type="PANTHER" id="PTHR30404">
    <property type="entry name" value="N-ACETYLMURAMOYL-L-ALANINE AMIDASE"/>
    <property type="match status" value="1"/>
</dbReference>
<evidence type="ECO:0000256" key="1">
    <source>
        <dbReference type="ARBA" id="ARBA00001561"/>
    </source>
</evidence>
<dbReference type="AlphaFoldDB" id="A0AA37WDS3"/>
<organism evidence="5 6">
    <name type="scientific">Portibacter lacus</name>
    <dbReference type="NCBI Taxonomy" id="1099794"/>
    <lineage>
        <taxon>Bacteria</taxon>
        <taxon>Pseudomonadati</taxon>
        <taxon>Bacteroidota</taxon>
        <taxon>Saprospiria</taxon>
        <taxon>Saprospirales</taxon>
        <taxon>Haliscomenobacteraceae</taxon>
        <taxon>Portibacter</taxon>
    </lineage>
</organism>
<keyword evidence="3" id="KW-0378">Hydrolase</keyword>
<dbReference type="InterPro" id="IPR050695">
    <property type="entry name" value="N-acetylmuramoyl_amidase_3"/>
</dbReference>
<evidence type="ECO:0000259" key="4">
    <source>
        <dbReference type="PROSITE" id="PS51782"/>
    </source>
</evidence>
<dbReference type="RefSeq" id="WP_235293088.1">
    <property type="nucleotide sequence ID" value="NZ_BSOH01000005.1"/>
</dbReference>
<dbReference type="PANTHER" id="PTHR30404:SF0">
    <property type="entry name" value="N-ACETYLMURAMOYL-L-ALANINE AMIDASE AMIC"/>
    <property type="match status" value="1"/>
</dbReference>
<dbReference type="EMBL" id="BSOH01000005">
    <property type="protein sequence ID" value="GLR16287.1"/>
    <property type="molecule type" value="Genomic_DNA"/>
</dbReference>
<sequence>MTRLAYIFLFSFFSTIGIIASDATYYKVAAENGDGVYSILRKYNLVDEYCNIKQFYKLNNLGKDAKLQVGRKYFIPILVYSYNAVNIRTSIGKDDWDLAVGIQKYNEMMHANGLRKSSYKEDKQLWVPFSSLYCGGSTKQNNEHQTLVGVPVANNNINKVTPAKVEAPSSNNSSTKRNFKVEQLFGKAYEQYEEVDQSLKDKVFYIVSGHGGPDPGTMCTTCPQDLCEDEYAYDVALRLARNLKQHGAVVEIIIQDENDGIRDAQYLKCDKDERCNGRKLPLNQRARLEQRVSHINTLYLKYKKKGYKDHTVIALHVDSAGKSARKDVFFYHHKNSPRGKELAHNIHKTFQSKYDKFQKGRGYKGTIRHRGLYMVNNTNPPIVYIELANIQNPLDQKRILLNSNRQALANWIFQGLIK</sequence>
<feature type="domain" description="LysM" evidence="4">
    <location>
        <begin position="24"/>
        <end position="75"/>
    </location>
</feature>
<keyword evidence="6" id="KW-1185">Reference proteome</keyword>
<evidence type="ECO:0000313" key="6">
    <source>
        <dbReference type="Proteomes" id="UP001156666"/>
    </source>
</evidence>
<proteinExistence type="predicted"/>
<dbReference type="PROSITE" id="PS51782">
    <property type="entry name" value="LYSM"/>
    <property type="match status" value="1"/>
</dbReference>
<comment type="catalytic activity">
    <reaction evidence="1">
        <text>Hydrolyzes the link between N-acetylmuramoyl residues and L-amino acid residues in certain cell-wall glycopeptides.</text>
        <dbReference type="EC" id="3.5.1.28"/>
    </reaction>
</comment>
<dbReference type="CDD" id="cd02696">
    <property type="entry name" value="MurNAc-LAA"/>
    <property type="match status" value="1"/>
</dbReference>
<dbReference type="SUPFAM" id="SSF53187">
    <property type="entry name" value="Zn-dependent exopeptidases"/>
    <property type="match status" value="1"/>
</dbReference>
<gene>
    <name evidence="5" type="ORF">GCM10007940_09020</name>
</gene>
<dbReference type="SMART" id="SM00646">
    <property type="entry name" value="Ami_3"/>
    <property type="match status" value="1"/>
</dbReference>
<protein>
    <recommendedName>
        <fullName evidence="2">N-acetylmuramoyl-L-alanine amidase</fullName>
        <ecNumber evidence="2">3.5.1.28</ecNumber>
    </recommendedName>
</protein>
<dbReference type="Proteomes" id="UP001156666">
    <property type="component" value="Unassembled WGS sequence"/>
</dbReference>
<dbReference type="Gene3D" id="3.40.630.40">
    <property type="entry name" value="Zn-dependent exopeptidases"/>
    <property type="match status" value="1"/>
</dbReference>
<accession>A0AA37WDS3</accession>